<comment type="caution">
    <text evidence="1">The sequence shown here is derived from an EMBL/GenBank/DDBJ whole genome shotgun (WGS) entry which is preliminary data.</text>
</comment>
<keyword evidence="2" id="KW-1185">Reference proteome</keyword>
<reference evidence="1 2" key="1">
    <citation type="submission" date="2019-07" db="EMBL/GenBank/DDBJ databases">
        <title>Whole genome shotgun sequence of Reyranella soli NBRC 108950.</title>
        <authorList>
            <person name="Hosoyama A."/>
            <person name="Uohara A."/>
            <person name="Ohji S."/>
            <person name="Ichikawa N."/>
        </authorList>
    </citation>
    <scope>NUCLEOTIDE SEQUENCE [LARGE SCALE GENOMIC DNA]</scope>
    <source>
        <strain evidence="1 2">NBRC 108950</strain>
    </source>
</reference>
<evidence type="ECO:0000313" key="2">
    <source>
        <dbReference type="Proteomes" id="UP000321058"/>
    </source>
</evidence>
<dbReference type="EMBL" id="BKAJ01000033">
    <property type="protein sequence ID" value="GEP54953.1"/>
    <property type="molecule type" value="Genomic_DNA"/>
</dbReference>
<dbReference type="Proteomes" id="UP000321058">
    <property type="component" value="Unassembled WGS sequence"/>
</dbReference>
<proteinExistence type="predicted"/>
<organism evidence="1 2">
    <name type="scientific">Reyranella soli</name>
    <dbReference type="NCBI Taxonomy" id="1230389"/>
    <lineage>
        <taxon>Bacteria</taxon>
        <taxon>Pseudomonadati</taxon>
        <taxon>Pseudomonadota</taxon>
        <taxon>Alphaproteobacteria</taxon>
        <taxon>Hyphomicrobiales</taxon>
        <taxon>Reyranellaceae</taxon>
        <taxon>Reyranella</taxon>
    </lineage>
</organism>
<protein>
    <recommendedName>
        <fullName evidence="3">STAS/SEC14 domain-containing protein</fullName>
    </recommendedName>
</protein>
<dbReference type="AlphaFoldDB" id="A0A512N7S1"/>
<gene>
    <name evidence="1" type="ORF">RSO01_21190</name>
</gene>
<sequence>MPLYWTIDSKERLFIAVGEGDVTLDDAMSLLEAQAGAGAISYRKLFDGRAIRCSMTGEEILTVCVKIRASHEHAQVGALAIVCTQEQTVSFGRLLGALAAADRPIKLFSSPRKARLWLDLPTTARRRTPGRRKKVAPAALNCLEVSSAK</sequence>
<name>A0A512N7S1_9HYPH</name>
<accession>A0A512N7S1</accession>
<evidence type="ECO:0008006" key="3">
    <source>
        <dbReference type="Google" id="ProtNLM"/>
    </source>
</evidence>
<evidence type="ECO:0000313" key="1">
    <source>
        <dbReference type="EMBL" id="GEP54953.1"/>
    </source>
</evidence>